<dbReference type="AlphaFoldDB" id="A0A1Y2L3A3"/>
<evidence type="ECO:0000256" key="3">
    <source>
        <dbReference type="PIRSR" id="PIRSR001365-1"/>
    </source>
</evidence>
<accession>A0A1Y2L3A3</accession>
<dbReference type="SUPFAM" id="SSF51569">
    <property type="entry name" value="Aldolase"/>
    <property type="match status" value="1"/>
</dbReference>
<reference evidence="5 6" key="1">
    <citation type="submission" date="2014-03" db="EMBL/GenBank/DDBJ databases">
        <title>The draft genome sequence of Thalassospira mesophila JCM 18969.</title>
        <authorList>
            <person name="Lai Q."/>
            <person name="Shao Z."/>
        </authorList>
    </citation>
    <scope>NUCLEOTIDE SEQUENCE [LARGE SCALE GENOMIC DNA]</scope>
    <source>
        <strain evidence="5 6">JCM 18969</strain>
    </source>
</reference>
<evidence type="ECO:0000256" key="4">
    <source>
        <dbReference type="PIRSR" id="PIRSR001365-2"/>
    </source>
</evidence>
<dbReference type="OrthoDB" id="7157803at2"/>
<dbReference type="CDD" id="cd00408">
    <property type="entry name" value="DHDPS-like"/>
    <property type="match status" value="1"/>
</dbReference>
<dbReference type="InterPro" id="IPR002220">
    <property type="entry name" value="DapA-like"/>
</dbReference>
<dbReference type="RefSeq" id="WP_085578291.1">
    <property type="nucleotide sequence ID" value="NZ_JFKA01000001.1"/>
</dbReference>
<comment type="caution">
    <text evidence="5">The sequence shown here is derived from an EMBL/GenBank/DDBJ whole genome shotgun (WGS) entry which is preliminary data.</text>
</comment>
<feature type="binding site" evidence="4">
    <location>
        <position position="51"/>
    </location>
    <ligand>
        <name>pyruvate</name>
        <dbReference type="ChEBI" id="CHEBI:15361"/>
    </ligand>
</feature>
<keyword evidence="6" id="KW-1185">Reference proteome</keyword>
<dbReference type="PANTHER" id="PTHR12128:SF67">
    <property type="entry name" value="BLR3884 PROTEIN"/>
    <property type="match status" value="1"/>
</dbReference>
<organism evidence="5 6">
    <name type="scientific">Thalassospira mesophila</name>
    <dbReference type="NCBI Taxonomy" id="1293891"/>
    <lineage>
        <taxon>Bacteria</taxon>
        <taxon>Pseudomonadati</taxon>
        <taxon>Pseudomonadota</taxon>
        <taxon>Alphaproteobacteria</taxon>
        <taxon>Rhodospirillales</taxon>
        <taxon>Thalassospiraceae</taxon>
        <taxon>Thalassospira</taxon>
    </lineage>
</organism>
<evidence type="ECO:0000313" key="6">
    <source>
        <dbReference type="Proteomes" id="UP000193391"/>
    </source>
</evidence>
<dbReference type="PIRSF" id="PIRSF001365">
    <property type="entry name" value="DHDPS"/>
    <property type="match status" value="1"/>
</dbReference>
<dbReference type="Pfam" id="PF00701">
    <property type="entry name" value="DHDPS"/>
    <property type="match status" value="1"/>
</dbReference>
<sequence>MTFDPARPFGISAALTTPFTAAGNVDNDLLVRHVQHVLEQGCTSVTLGGTTGEGPSLSQAEKVSAHNAMTAAGVPADKIVFAIIESSLPNAVACAREAADLGSSHILLAPPFYFKGVADDGQLAWFRTLLNEIATSGLKVILYHIPQVTAAPVTPDMVAELKKDFPTLITGVKDSAGNWENTEELLKRFADLDILIGDERLLAKGVALGAAGAISGVANFRPDLLTAILAGKPTDARLPELVEALLQYPVTPAVKALVGHLGNDQSWLAARAPLARLAPAQYQALAQRYDELFASPTR</sequence>
<dbReference type="STRING" id="1293891.TMES_00125"/>
<evidence type="ECO:0000256" key="1">
    <source>
        <dbReference type="ARBA" id="ARBA00023239"/>
    </source>
</evidence>
<comment type="similarity">
    <text evidence="2">Belongs to the DapA family.</text>
</comment>
<evidence type="ECO:0000313" key="5">
    <source>
        <dbReference type="EMBL" id="OSQ40296.1"/>
    </source>
</evidence>
<protein>
    <recommendedName>
        <fullName evidence="7">Dihydrodipicolinate synthase</fullName>
    </recommendedName>
</protein>
<feature type="active site" description="Proton donor/acceptor" evidence="3">
    <location>
        <position position="143"/>
    </location>
</feature>
<dbReference type="PRINTS" id="PR00146">
    <property type="entry name" value="DHPICSNTHASE"/>
</dbReference>
<keyword evidence="1 2" id="KW-0456">Lyase</keyword>
<dbReference type="Proteomes" id="UP000193391">
    <property type="component" value="Unassembled WGS sequence"/>
</dbReference>
<feature type="binding site" evidence="4">
    <location>
        <position position="214"/>
    </location>
    <ligand>
        <name>pyruvate</name>
        <dbReference type="ChEBI" id="CHEBI:15361"/>
    </ligand>
</feature>
<dbReference type="EMBL" id="JFKA01000001">
    <property type="protein sequence ID" value="OSQ40296.1"/>
    <property type="molecule type" value="Genomic_DNA"/>
</dbReference>
<dbReference type="Gene3D" id="3.20.20.70">
    <property type="entry name" value="Aldolase class I"/>
    <property type="match status" value="1"/>
</dbReference>
<name>A0A1Y2L3A3_9PROT</name>
<dbReference type="GO" id="GO:0008840">
    <property type="term" value="F:4-hydroxy-tetrahydrodipicolinate synthase activity"/>
    <property type="evidence" value="ECO:0007669"/>
    <property type="project" value="TreeGrafter"/>
</dbReference>
<evidence type="ECO:0008006" key="7">
    <source>
        <dbReference type="Google" id="ProtNLM"/>
    </source>
</evidence>
<dbReference type="SMART" id="SM01130">
    <property type="entry name" value="DHDPS"/>
    <property type="match status" value="1"/>
</dbReference>
<proteinExistence type="inferred from homology"/>
<feature type="active site" description="Schiff-base intermediate with substrate" evidence="3">
    <location>
        <position position="173"/>
    </location>
</feature>
<evidence type="ECO:0000256" key="2">
    <source>
        <dbReference type="PIRNR" id="PIRNR001365"/>
    </source>
</evidence>
<dbReference type="PANTHER" id="PTHR12128">
    <property type="entry name" value="DIHYDRODIPICOLINATE SYNTHASE"/>
    <property type="match status" value="1"/>
</dbReference>
<dbReference type="InterPro" id="IPR013785">
    <property type="entry name" value="Aldolase_TIM"/>
</dbReference>
<gene>
    <name evidence="5" type="ORF">TMES_00125</name>
</gene>